<protein>
    <submittedName>
        <fullName evidence="1">Uncharacterized protein</fullName>
    </submittedName>
</protein>
<sequence length="52" mass="5612">MTVRRRRRQVAKADKALGAILPTTENAPLRLDVKADRTATAAVVAAKIANLK</sequence>
<gene>
    <name evidence="1" type="ORF">O164_11705</name>
</gene>
<dbReference type="AlphaFoldDB" id="V7DE56"/>
<dbReference type="Proteomes" id="UP000018511">
    <property type="component" value="Unassembled WGS sequence"/>
</dbReference>
<evidence type="ECO:0000313" key="2">
    <source>
        <dbReference type="Proteomes" id="UP000018511"/>
    </source>
</evidence>
<name>V7DE56_9PSED</name>
<accession>V7DE56</accession>
<comment type="caution">
    <text evidence="1">The sequence shown here is derived from an EMBL/GenBank/DDBJ whole genome shotgun (WGS) entry which is preliminary data.</text>
</comment>
<evidence type="ECO:0000313" key="1">
    <source>
        <dbReference type="EMBL" id="ESW39516.1"/>
    </source>
</evidence>
<proteinExistence type="predicted"/>
<organism evidence="1 2">
    <name type="scientific">Pseudomonas taiwanensis SJ9</name>
    <dbReference type="NCBI Taxonomy" id="1388762"/>
    <lineage>
        <taxon>Bacteria</taxon>
        <taxon>Pseudomonadati</taxon>
        <taxon>Pseudomonadota</taxon>
        <taxon>Gammaproteobacteria</taxon>
        <taxon>Pseudomonadales</taxon>
        <taxon>Pseudomonadaceae</taxon>
        <taxon>Pseudomonas</taxon>
    </lineage>
</organism>
<reference evidence="1 2" key="1">
    <citation type="submission" date="2013-10" db="EMBL/GenBank/DDBJ databases">
        <title>Whole Genome Shotgun Sequence of Pseudomonas taiwanensis SJ9.</title>
        <authorList>
            <person name="Hong S.-J."/>
            <person name="Shin J.-H."/>
        </authorList>
    </citation>
    <scope>NUCLEOTIDE SEQUENCE [LARGE SCALE GENOMIC DNA]</scope>
    <source>
        <strain evidence="1 2">SJ9</strain>
    </source>
</reference>
<dbReference type="EMBL" id="AXUP01000144">
    <property type="protein sequence ID" value="ESW39516.1"/>
    <property type="molecule type" value="Genomic_DNA"/>
</dbReference>